<dbReference type="EMBL" id="JAUSQU010000001">
    <property type="protein sequence ID" value="MDP9841432.1"/>
    <property type="molecule type" value="Genomic_DNA"/>
</dbReference>
<dbReference type="SMART" id="SM00347">
    <property type="entry name" value="HTH_MARR"/>
    <property type="match status" value="1"/>
</dbReference>
<dbReference type="Gene3D" id="1.10.10.10">
    <property type="entry name" value="Winged helix-like DNA-binding domain superfamily/Winged helix DNA-binding domain"/>
    <property type="match status" value="1"/>
</dbReference>
<keyword evidence="3" id="KW-0238">DNA-binding</keyword>
<dbReference type="InterPro" id="IPR036390">
    <property type="entry name" value="WH_DNA-bd_sf"/>
</dbReference>
<dbReference type="SUPFAM" id="SSF46785">
    <property type="entry name" value="Winged helix' DNA-binding domain"/>
    <property type="match status" value="1"/>
</dbReference>
<proteinExistence type="predicted"/>
<dbReference type="InterPro" id="IPR036388">
    <property type="entry name" value="WH-like_DNA-bd_sf"/>
</dbReference>
<dbReference type="RefSeq" id="WP_307554762.1">
    <property type="nucleotide sequence ID" value="NZ_JAUSQU010000001.1"/>
</dbReference>
<organism evidence="3 4">
    <name type="scientific">Streptosporangium lutulentum</name>
    <dbReference type="NCBI Taxonomy" id="1461250"/>
    <lineage>
        <taxon>Bacteria</taxon>
        <taxon>Bacillati</taxon>
        <taxon>Actinomycetota</taxon>
        <taxon>Actinomycetes</taxon>
        <taxon>Streptosporangiales</taxon>
        <taxon>Streptosporangiaceae</taxon>
        <taxon>Streptosporangium</taxon>
    </lineage>
</organism>
<dbReference type="Proteomes" id="UP001225356">
    <property type="component" value="Unassembled WGS sequence"/>
</dbReference>
<comment type="caution">
    <text evidence="3">The sequence shown here is derived from an EMBL/GenBank/DDBJ whole genome shotgun (WGS) entry which is preliminary data.</text>
</comment>
<dbReference type="Pfam" id="PF12802">
    <property type="entry name" value="MarR_2"/>
    <property type="match status" value="1"/>
</dbReference>
<keyword evidence="4" id="KW-1185">Reference proteome</keyword>
<feature type="region of interest" description="Disordered" evidence="1">
    <location>
        <begin position="1"/>
        <end position="21"/>
    </location>
</feature>
<feature type="domain" description="HTH marR-type" evidence="2">
    <location>
        <begin position="20"/>
        <end position="153"/>
    </location>
</feature>
<dbReference type="PANTHER" id="PTHR33164">
    <property type="entry name" value="TRANSCRIPTIONAL REGULATOR, MARR FAMILY"/>
    <property type="match status" value="1"/>
</dbReference>
<dbReference type="PANTHER" id="PTHR33164:SF94">
    <property type="entry name" value="TRANSCRIPTIONAL REGULATORY PROTEIN-RELATED"/>
    <property type="match status" value="1"/>
</dbReference>
<evidence type="ECO:0000313" key="4">
    <source>
        <dbReference type="Proteomes" id="UP001225356"/>
    </source>
</evidence>
<evidence type="ECO:0000256" key="1">
    <source>
        <dbReference type="SAM" id="MobiDB-lite"/>
    </source>
</evidence>
<reference evidence="3 4" key="1">
    <citation type="submission" date="2023-07" db="EMBL/GenBank/DDBJ databases">
        <title>Sequencing the genomes of 1000 actinobacteria strains.</title>
        <authorList>
            <person name="Klenk H.-P."/>
        </authorList>
    </citation>
    <scope>NUCLEOTIDE SEQUENCE [LARGE SCALE GENOMIC DNA]</scope>
    <source>
        <strain evidence="3 4">DSM 46740</strain>
    </source>
</reference>
<dbReference type="InterPro" id="IPR000835">
    <property type="entry name" value="HTH_MarR-typ"/>
</dbReference>
<dbReference type="PROSITE" id="PS50995">
    <property type="entry name" value="HTH_MARR_2"/>
    <property type="match status" value="1"/>
</dbReference>
<evidence type="ECO:0000313" key="3">
    <source>
        <dbReference type="EMBL" id="MDP9841432.1"/>
    </source>
</evidence>
<dbReference type="GO" id="GO:0003677">
    <property type="term" value="F:DNA binding"/>
    <property type="evidence" value="ECO:0007669"/>
    <property type="project" value="UniProtKB-KW"/>
</dbReference>
<gene>
    <name evidence="3" type="ORF">J2853_000643</name>
</gene>
<sequence>MTRQTFLPAPDDGPLGGDELDDAGRCVEEASLALVEMTLTAIVEEGDLSITQLRVLLAIERHGPLNLSALAARLGTSVSSAGRLVARLDTAGLLTRLLSLHSRREITIEVTPLGRQTLQRLRDARRRHIASALTRLPPGTRRTLARVLLEFTAAARPDGEESTCAH</sequence>
<protein>
    <submittedName>
        <fullName evidence="3">DNA-binding MarR family transcriptional regulator</fullName>
    </submittedName>
</protein>
<accession>A0ABT9Q419</accession>
<name>A0ABT9Q419_9ACTN</name>
<evidence type="ECO:0000259" key="2">
    <source>
        <dbReference type="PROSITE" id="PS50995"/>
    </source>
</evidence>
<dbReference type="InterPro" id="IPR039422">
    <property type="entry name" value="MarR/SlyA-like"/>
</dbReference>